<dbReference type="EMBL" id="FMUR01000010">
    <property type="protein sequence ID" value="SCY21531.1"/>
    <property type="molecule type" value="Genomic_DNA"/>
</dbReference>
<dbReference type="Proteomes" id="UP000183047">
    <property type="component" value="Unassembled WGS sequence"/>
</dbReference>
<gene>
    <name evidence="6" type="ORF">SAMN02910451_01765</name>
</gene>
<dbReference type="InterPro" id="IPR014710">
    <property type="entry name" value="RmlC-like_jellyroll"/>
</dbReference>
<dbReference type="AlphaFoldDB" id="A0A1G5E489"/>
<organism evidence="6 7">
    <name type="scientific">Butyrivibrio hungatei</name>
    <dbReference type="NCBI Taxonomy" id="185008"/>
    <lineage>
        <taxon>Bacteria</taxon>
        <taxon>Bacillati</taxon>
        <taxon>Bacillota</taxon>
        <taxon>Clostridia</taxon>
        <taxon>Lachnospirales</taxon>
        <taxon>Lachnospiraceae</taxon>
        <taxon>Butyrivibrio</taxon>
    </lineage>
</organism>
<evidence type="ECO:0000313" key="7">
    <source>
        <dbReference type="Proteomes" id="UP000183047"/>
    </source>
</evidence>
<dbReference type="GO" id="GO:0004476">
    <property type="term" value="F:mannose-6-phosphate isomerase activity"/>
    <property type="evidence" value="ECO:0007669"/>
    <property type="project" value="InterPro"/>
</dbReference>
<dbReference type="Pfam" id="PF20511">
    <property type="entry name" value="PMI_typeI_cat"/>
    <property type="match status" value="1"/>
</dbReference>
<dbReference type="GO" id="GO:0008270">
    <property type="term" value="F:zinc ion binding"/>
    <property type="evidence" value="ECO:0007669"/>
    <property type="project" value="InterPro"/>
</dbReference>
<keyword evidence="2 3" id="KW-0862">Zinc</keyword>
<proteinExistence type="predicted"/>
<accession>A0A1G5E489</accession>
<dbReference type="CDD" id="cd07010">
    <property type="entry name" value="cupin_PMI_type_I_N_bac"/>
    <property type="match status" value="1"/>
</dbReference>
<protein>
    <submittedName>
        <fullName evidence="6">Mannose-6-phosphate isomerase</fullName>
    </submittedName>
</protein>
<name>A0A1G5E489_9FIRM</name>
<evidence type="ECO:0000256" key="1">
    <source>
        <dbReference type="ARBA" id="ARBA00022723"/>
    </source>
</evidence>
<dbReference type="PANTHER" id="PTHR42742">
    <property type="entry name" value="TRANSCRIPTIONAL REPRESSOR MPRA"/>
    <property type="match status" value="1"/>
</dbReference>
<reference evidence="7" key="1">
    <citation type="submission" date="2016-10" db="EMBL/GenBank/DDBJ databases">
        <authorList>
            <person name="Varghese N."/>
            <person name="Submissions S."/>
        </authorList>
    </citation>
    <scope>NUCLEOTIDE SEQUENCE [LARGE SCALE GENOMIC DNA]</scope>
    <source>
        <strain evidence="7">XBD2006</strain>
    </source>
</reference>
<keyword evidence="6" id="KW-0413">Isomerase</keyword>
<dbReference type="PANTHER" id="PTHR42742:SF3">
    <property type="entry name" value="FRUCTOKINASE"/>
    <property type="match status" value="1"/>
</dbReference>
<keyword evidence="7" id="KW-1185">Reference proteome</keyword>
<dbReference type="InterPro" id="IPR011051">
    <property type="entry name" value="RmlC_Cupin_sf"/>
</dbReference>
<dbReference type="Gene3D" id="2.60.120.10">
    <property type="entry name" value="Jelly Rolls"/>
    <property type="match status" value="2"/>
</dbReference>
<evidence type="ECO:0000313" key="6">
    <source>
        <dbReference type="EMBL" id="SCY21531.1"/>
    </source>
</evidence>
<sequence length="340" mass="38904">MSKKMRDDTLKNFPFMLKPAAKDYLWGGQRLNDDFGKNIDMDPLAETWECSTHPDGPSVVAGGKFDGRLLIDVLKEHSEFLGKHCEELGELPILIKFIDAKANLSVQVHPSDEYAREYENGQLGKTEMWYVLDAIKDSRLIYGLKYDCSKEAIRDAIEKGELERHLRYYPIKKNDVFFIEAGTIHAIGAGALIAEIQENSNLTYRLYDYDRVDKTGKKRELHVDKALEVSNLNNIGEPRQAMRVLKYSPGVANELLSRCKYFEVYRMLINTERRQKVTYSSDELSFRVLLCYDGCGNISYCSNDGRKEYINVYKGDCIFVPANSAELVLNGVMELLDVRC</sequence>
<feature type="domain" description="Phosphomannose isomerase type I catalytic" evidence="5">
    <location>
        <begin position="15"/>
        <end position="116"/>
    </location>
</feature>
<comment type="cofactor">
    <cofactor evidence="3">
        <name>Zn(2+)</name>
        <dbReference type="ChEBI" id="CHEBI:29105"/>
    </cofactor>
    <text evidence="3">Binds 1 zinc ion per subunit.</text>
</comment>
<feature type="binding site" evidence="3">
    <location>
        <position position="185"/>
    </location>
    <ligand>
        <name>Zn(2+)</name>
        <dbReference type="ChEBI" id="CHEBI:29105"/>
    </ligand>
</feature>
<dbReference type="GO" id="GO:0005975">
    <property type="term" value="P:carbohydrate metabolic process"/>
    <property type="evidence" value="ECO:0007669"/>
    <property type="project" value="InterPro"/>
</dbReference>
<feature type="binding site" evidence="3">
    <location>
        <position position="109"/>
    </location>
    <ligand>
        <name>Zn(2+)</name>
        <dbReference type="ChEBI" id="CHEBI:29105"/>
    </ligand>
</feature>
<evidence type="ECO:0000259" key="5">
    <source>
        <dbReference type="Pfam" id="PF20511"/>
    </source>
</evidence>
<evidence type="ECO:0000256" key="2">
    <source>
        <dbReference type="ARBA" id="ARBA00022833"/>
    </source>
</evidence>
<dbReference type="PIRSF" id="PIRSF036894">
    <property type="entry name" value="PMI_Firm_short"/>
    <property type="match status" value="1"/>
</dbReference>
<keyword evidence="1 3" id="KW-0479">Metal-binding</keyword>
<feature type="active site" evidence="4">
    <location>
        <position position="205"/>
    </location>
</feature>
<dbReference type="InterPro" id="IPR051804">
    <property type="entry name" value="Carb_Metab_Reg_Kinase/Isom"/>
</dbReference>
<evidence type="ECO:0000256" key="3">
    <source>
        <dbReference type="PIRSR" id="PIRSR036894-1"/>
    </source>
</evidence>
<dbReference type="SUPFAM" id="SSF51182">
    <property type="entry name" value="RmlC-like cupins"/>
    <property type="match status" value="1"/>
</dbReference>
<evidence type="ECO:0000256" key="4">
    <source>
        <dbReference type="PIRSR" id="PIRSR036894-2"/>
    </source>
</evidence>
<dbReference type="InterPro" id="IPR046457">
    <property type="entry name" value="PMI_typeI_cat"/>
</dbReference>
<feature type="binding site" evidence="3">
    <location>
        <position position="127"/>
    </location>
    <ligand>
        <name>Zn(2+)</name>
        <dbReference type="ChEBI" id="CHEBI:29105"/>
    </ligand>
</feature>
<dbReference type="InterPro" id="IPR014628">
    <property type="entry name" value="Man6P_isomerase_Firm_short"/>
</dbReference>